<dbReference type="SUPFAM" id="SSF48557">
    <property type="entry name" value="L-aspartase-like"/>
    <property type="match status" value="1"/>
</dbReference>
<dbReference type="Proteomes" id="UP000186406">
    <property type="component" value="Unassembled WGS sequence"/>
</dbReference>
<keyword evidence="2" id="KW-1185">Reference proteome</keyword>
<evidence type="ECO:0000313" key="1">
    <source>
        <dbReference type="EMBL" id="SHO65549.1"/>
    </source>
</evidence>
<dbReference type="Gene3D" id="1.20.200.10">
    <property type="entry name" value="Fumarase/aspartase (Central domain)"/>
    <property type="match status" value="1"/>
</dbReference>
<dbReference type="AlphaFoldDB" id="A0A1M7ZL60"/>
<dbReference type="OrthoDB" id="9806955at2"/>
<dbReference type="Pfam" id="PF00221">
    <property type="entry name" value="Lyase_aromatic"/>
    <property type="match status" value="1"/>
</dbReference>
<gene>
    <name evidence="1" type="ORF">SAMN02745172_02194</name>
</gene>
<dbReference type="GO" id="GO:0016841">
    <property type="term" value="F:ammonia-lyase activity"/>
    <property type="evidence" value="ECO:0007669"/>
    <property type="project" value="UniProtKB-ARBA"/>
</dbReference>
<dbReference type="CDD" id="cd00332">
    <property type="entry name" value="PAL-HAL"/>
    <property type="match status" value="1"/>
</dbReference>
<accession>A0A1M7ZL60</accession>
<name>A0A1M7ZL60_9HYPH</name>
<dbReference type="Gene3D" id="1.10.275.10">
    <property type="entry name" value="Fumarase/aspartase (N-terminal domain)"/>
    <property type="match status" value="1"/>
</dbReference>
<dbReference type="RefSeq" id="WP_073628576.1">
    <property type="nucleotide sequence ID" value="NZ_FRXO01000004.1"/>
</dbReference>
<dbReference type="InterPro" id="IPR008948">
    <property type="entry name" value="L-Aspartase-like"/>
</dbReference>
<dbReference type="STRING" id="1123029.SAMN02745172_02194"/>
<dbReference type="PANTHER" id="PTHR10362">
    <property type="entry name" value="HISTIDINE AMMONIA-LYASE"/>
    <property type="match status" value="1"/>
</dbReference>
<proteinExistence type="predicted"/>
<dbReference type="EMBL" id="FRXO01000004">
    <property type="protein sequence ID" value="SHO65549.1"/>
    <property type="molecule type" value="Genomic_DNA"/>
</dbReference>
<dbReference type="InterPro" id="IPR001106">
    <property type="entry name" value="Aromatic_Lyase"/>
</dbReference>
<dbReference type="InterPro" id="IPR024083">
    <property type="entry name" value="Fumarase/histidase_N"/>
</dbReference>
<protein>
    <submittedName>
        <fullName evidence="1">Histidine ammonia-lyase</fullName>
    </submittedName>
</protein>
<keyword evidence="1" id="KW-0456">Lyase</keyword>
<evidence type="ECO:0000313" key="2">
    <source>
        <dbReference type="Proteomes" id="UP000186406"/>
    </source>
</evidence>
<reference evidence="1 2" key="1">
    <citation type="submission" date="2016-12" db="EMBL/GenBank/DDBJ databases">
        <authorList>
            <person name="Song W.-J."/>
            <person name="Kurnit D.M."/>
        </authorList>
    </citation>
    <scope>NUCLEOTIDE SEQUENCE [LARGE SCALE GENOMIC DNA]</scope>
    <source>
        <strain evidence="1 2">DSM 19599</strain>
    </source>
</reference>
<sequence length="510" mass="51998">MTITLDNALGWRDVAAVARGSALALSPAAWTRIANANTLVAAIVERGIRAYGVNTGVGALSDTVVDRPQQRRLSRNLLMSHACGVGEPLGAEAVRAIIAAEINNFAHGRSGVRTEVVATLAGLLEHGIVPEVPARGSVGYLTHAAHIGLVLIGEGRAVVGGDTVAGGDALAAAGLAPLVLEAKEGLSLVNGTPCSTGLACLALARTERLLLVADAVAALSLEALGAQMAAFEADVLAARVSPGLKESGEVIRTLLTGSRIIQAAQGARTQDALSLRAVPHVHGAARDTFENACTVVDRELQSVTDNPILSGTPEAPVVSSEAHAVAPALAHAMDSLAIAVAQVAAMAERRLDRLVNPLVSRLPPFLAADAGSCSGYMIAQYTAAALVGENRRLAAPASLDGGITSALQEDFLAHPTAAATKIQTIIDNCERILGIELLAAVDAGDLRGDAADCAPGTAALRAQVRAVAAPYRDDRPMADHLARGFDLVRGGLSIARPSTGQPPIASGASS</sequence>
<organism evidence="1 2">
    <name type="scientific">Pseudoxanthobacter soli DSM 19599</name>
    <dbReference type="NCBI Taxonomy" id="1123029"/>
    <lineage>
        <taxon>Bacteria</taxon>
        <taxon>Pseudomonadati</taxon>
        <taxon>Pseudomonadota</taxon>
        <taxon>Alphaproteobacteria</taxon>
        <taxon>Hyphomicrobiales</taxon>
        <taxon>Segnochrobactraceae</taxon>
        <taxon>Pseudoxanthobacter</taxon>
    </lineage>
</organism>